<accession>A0A816DR23</accession>
<feature type="non-terminal residue" evidence="1">
    <location>
        <position position="1"/>
    </location>
</feature>
<protein>
    <submittedName>
        <fullName evidence="1">Uncharacterized protein</fullName>
    </submittedName>
</protein>
<evidence type="ECO:0000313" key="2">
    <source>
        <dbReference type="Proteomes" id="UP000663828"/>
    </source>
</evidence>
<sequence length="102" mass="12221">LNGASFTPIVTTVKIYKVFNLAQIEFIFKLCPLITYLELDDWSNINLEILVQFVVMKSPSSLQYFTISDRKYHSDFMEKLKNRWKFSTIKFQKEKIYLQLNR</sequence>
<dbReference type="Proteomes" id="UP000663828">
    <property type="component" value="Unassembled WGS sequence"/>
</dbReference>
<dbReference type="EMBL" id="CAJNOR010008806">
    <property type="protein sequence ID" value="CAF1637822.1"/>
    <property type="molecule type" value="Genomic_DNA"/>
</dbReference>
<name>A0A816DR23_ADIRI</name>
<gene>
    <name evidence="1" type="ORF">XAT740_LOCUS52776</name>
</gene>
<proteinExistence type="predicted"/>
<keyword evidence="2" id="KW-1185">Reference proteome</keyword>
<organism evidence="1 2">
    <name type="scientific">Adineta ricciae</name>
    <name type="common">Rotifer</name>
    <dbReference type="NCBI Taxonomy" id="249248"/>
    <lineage>
        <taxon>Eukaryota</taxon>
        <taxon>Metazoa</taxon>
        <taxon>Spiralia</taxon>
        <taxon>Gnathifera</taxon>
        <taxon>Rotifera</taxon>
        <taxon>Eurotatoria</taxon>
        <taxon>Bdelloidea</taxon>
        <taxon>Adinetida</taxon>
        <taxon>Adinetidae</taxon>
        <taxon>Adineta</taxon>
    </lineage>
</organism>
<reference evidence="1" key="1">
    <citation type="submission" date="2021-02" db="EMBL/GenBank/DDBJ databases">
        <authorList>
            <person name="Nowell W R."/>
        </authorList>
    </citation>
    <scope>NUCLEOTIDE SEQUENCE</scope>
</reference>
<evidence type="ECO:0000313" key="1">
    <source>
        <dbReference type="EMBL" id="CAF1637822.1"/>
    </source>
</evidence>
<dbReference type="AlphaFoldDB" id="A0A816DR23"/>
<comment type="caution">
    <text evidence="1">The sequence shown here is derived from an EMBL/GenBank/DDBJ whole genome shotgun (WGS) entry which is preliminary data.</text>
</comment>